<dbReference type="InterPro" id="IPR049900">
    <property type="entry name" value="PKS_mFAS_DH"/>
</dbReference>
<dbReference type="SMART" id="SM00827">
    <property type="entry name" value="PKS_AT"/>
    <property type="match status" value="1"/>
</dbReference>
<name>A0A2K3QNC0_9HYPO</name>
<evidence type="ECO:0000259" key="11">
    <source>
        <dbReference type="PROSITE" id="PS50075"/>
    </source>
</evidence>
<dbReference type="Pfam" id="PF23114">
    <property type="entry name" value="NAD-bd_HRPKS_sdrA"/>
    <property type="match status" value="1"/>
</dbReference>
<dbReference type="InterPro" id="IPR020806">
    <property type="entry name" value="PKS_PP-bd"/>
</dbReference>
<dbReference type="CDD" id="cd00833">
    <property type="entry name" value="PKS"/>
    <property type="match status" value="1"/>
</dbReference>
<dbReference type="InterPro" id="IPR020843">
    <property type="entry name" value="ER"/>
</dbReference>
<proteinExistence type="predicted"/>
<dbReference type="STRING" id="45235.A0A2K3QNC0"/>
<feature type="region of interest" description="Disordered" evidence="10">
    <location>
        <begin position="1807"/>
        <end position="1828"/>
    </location>
</feature>
<evidence type="ECO:0000256" key="5">
    <source>
        <dbReference type="ARBA" id="ARBA00022857"/>
    </source>
</evidence>
<dbReference type="Proteomes" id="UP000236621">
    <property type="component" value="Unassembled WGS sequence"/>
</dbReference>
<dbReference type="FunFam" id="3.40.50.720:FF:000209">
    <property type="entry name" value="Polyketide synthase Pks12"/>
    <property type="match status" value="1"/>
</dbReference>
<dbReference type="Gene3D" id="3.40.50.150">
    <property type="entry name" value="Vaccinia Virus protein VP39"/>
    <property type="match status" value="1"/>
</dbReference>
<dbReference type="Gene3D" id="3.30.70.3290">
    <property type="match status" value="1"/>
</dbReference>
<sequence>MTEVPGSRYNINGHHSSIPGWQDTVSPRGGHFVKGDISAFDAPFFKMSSVEAKAMDPQLRLLLETTYHAFESAGMPLEKVEGSNTSVYVGNLAQEYGSLFTHDGEVNPKYQGTGVSSAMLSNRLSWFYDLRGPSMSIDTACSSSLVGLHLGCQSLLQGESDMSLVGGVQLQLEPISTTAPLSRLGFLSPDSQCYSFDDRANGYSRAEGVGMVVLKRLSKAMEDGDTIRAVIRGTTANQDGRTPSISQPSATAQAALIRKAYESFGLDFSSTGYFEAHGTGTAVGDPIEAKGIGLAFSSHRSADTPLYVGSVKANIGHLEPSAGIAGLIKTVLMLERGIIPPNALLKNLNPSITADRWHLMASKPFPSAAFPWPTDGLRRASVNSFGFGGTNAHVVVDDALHYLQSHSKLAVHNTCTIARANGNASSEDSNCLQPSANAVATNGISRTVPDKLLFLLCAADEKGIHRQASVLESHLNQPGRDLSDEYLQDLAFTLSSKRSMLPWKSFALASSAQELQRGLLDMPQKPVRATESPAIHFVFTGQGAQWASMGKELLGYSVFRESIEHADAYFRSIGSTWSLVEELCAPASQSNIDNPKLAQPLCTALQVALVDLLASWNVSPQGVVGHSSGEIAAAYGAGSLARESALRVAYFRGESVSRLLEDSRTEKGGMLAVGLSEAELAPYIAAVIGLDDDAGSLTCGCINSPKSTTVTGNERHIDELALRLQVDKVFARKLNVPVAYHSPRMLAVADYYRETIEGHLVSNPQSSSKPLPVVHSSVTGMVASSDDLRQADYWVANFCSQVKFSEALQLMCQSIGRQGKGNVKPLTYLLEVGPHCALAQPVRETVAGDSGCVYDHVMKRNVSCIESIMQMAGRLVMNGHAADIRAMNDHARRQRQPKMLLDLPRYQFNHSQSYWIESRLSKNVRNREEPRHELLGTRSADWNPLKPKWRFTIRQSDLPWLSEHKINNTVLYPAAGMLVMVCEGIRSLTAKMPRVTGYRLRDVSIGEALVVPSTDEGVEAQLHMNPHDTASNRETLTFDFWIHSVASGGEWKMHCSGQASVEQAAVSDAVSEDPVNGSHAQETTENSFNKASTVIDRAQFYRDLYQKGAHFGESFQTLHDIRADEQGRAATASLPFGEWRRRVREGQLTEHMVHPSTLDGLMHILLASVFKEMLRLPTMVPTQFSEVYLSRDLLADDVGDTMQIYGNTTAQGVSSMDGDVTAVNMATGNPLIALRGIRLLGLVAADPRGRGPSEPTSLFHQVTWKPDISLLSQADIEDYCRHHTSGLARGGFDRETEIICRHFLSAMLHDLNAPSAKRPDRHLDNYVQWAEVFLKQESESTMALVKTWPGFDDDGVRPRLIEEYASSLSQKQIIVSYGRKLVPIVSGELEPLEILFNGGIADSLYKSPLFSLTAHRVAAYMDLLAHKSSDINIIEVGAGTGSTTTPVLEVLSRHGRLVGASARFRHYDFTDISPSFLDEAHERYAAHSSLMRFKTLDIERDPEEQGFELGSYDVVIAAAVLHATTSIDNALRNVRKLLKPGGQLVFSEPTNRRMATMPFAFGVLPGWWLSTEESRSSGPLLTRPEWNEALLRAGFDGLRVSLTDDVEENHGLSLLVSCSTPSPEPPSMEAAPSTVIVTETLDHETLAALLQTHLVSQSNGACDIVSSGRLSASESKYDQCICLMELGKPIMAHLTEVQFAALGHMADVSKQIIWVTENCGAGADNPEAAIIAGLGKSLTRERANLSFVHVNVQTGARVAETILRVVEQSRKVSPREQETDMLEEDGVILVPRVVEAPHINSLLDSEVDGSKPGPVEVGKGGDAGDEERELRFSPGRLDSLHFGPSHEASLPLQEDQVRVLVKATGINFKDVMVALNQVSDDHIGQEFAGVVMEAGANWKTTFGPGEGVCGIVSGSFRTCVRARGSHMMKIPPGVSFTEASAIPMAYATAQYGLHHLAHLQPGESILIHAAAGAVGQAAIQLAQRTGARVYVTVSTPEKKKLLVDRYGIDPSHFFSSRYTRFAQQIMQRTGGRGVDVVLNSLAGHALAESWRCLAAFGRFVEIGKRDMSAFKSLPMEPFLRNVSFCSLDLAVVSKLNDGLMARIMQEVQALFLDEATQKHMAPYPLTVFKRSGFEEAFRLLQTGRHVGKAVVDWEQGDTIQAVPRSPLDYRFDDKATYMIVGGLGGIGRSVGGWMCRHGARHVILVSRSGPKSDVAREFVANLVSDGVCVYAPECDVSDADAVEAVAAYARANMPPIKGCIQASMVVDNRMFEKYNLPAFHSAMDPKVKGTLNLHRRLPPDMDFLVLFSSVAGVHGAGLQSNYAAANAFLDAFARHRHARGQHCVSLDLGIVEDVGYIAERAGVAMNMAMAFIDHKVLRESELHFLLKYACSPRLGIASPWETQMIGALTTPAFVRRGGTVQDYGWMRQPLFRHLYRMELGAAGRDGTTAAAAEQTDGAAAAAARLRATKNLDDAAAVVTGLLAKRLARSLAVPIEDIGVNRPPHAFGVDSLVAVELVVWFASEIGADVPVFQILSSTTVAQLGLMAAEKSGHLQGRELPDGTS</sequence>
<comment type="pathway">
    <text evidence="1">Secondary metabolite biosynthesis.</text>
</comment>
<dbReference type="GO" id="GO:0016491">
    <property type="term" value="F:oxidoreductase activity"/>
    <property type="evidence" value="ECO:0007669"/>
    <property type="project" value="UniProtKB-KW"/>
</dbReference>
<dbReference type="PROSITE" id="PS52019">
    <property type="entry name" value="PKS_MFAS_DH"/>
    <property type="match status" value="1"/>
</dbReference>
<dbReference type="Pfam" id="PF00109">
    <property type="entry name" value="ketoacyl-synt"/>
    <property type="match status" value="1"/>
</dbReference>
<dbReference type="SMART" id="SM00825">
    <property type="entry name" value="PKS_KS"/>
    <property type="match status" value="1"/>
</dbReference>
<dbReference type="Pfam" id="PF00107">
    <property type="entry name" value="ADH_zinc_N"/>
    <property type="match status" value="1"/>
</dbReference>
<keyword evidence="6" id="KW-0560">Oxidoreductase</keyword>
<dbReference type="InterPro" id="IPR036736">
    <property type="entry name" value="ACP-like_sf"/>
</dbReference>
<dbReference type="Pfam" id="PF21089">
    <property type="entry name" value="PKS_DH_N"/>
    <property type="match status" value="1"/>
</dbReference>
<dbReference type="CDD" id="cd05195">
    <property type="entry name" value="enoyl_red"/>
    <property type="match status" value="1"/>
</dbReference>
<dbReference type="GO" id="GO:1901336">
    <property type="term" value="P:lactone biosynthetic process"/>
    <property type="evidence" value="ECO:0007669"/>
    <property type="project" value="UniProtKB-ARBA"/>
</dbReference>
<dbReference type="PANTHER" id="PTHR43775:SF29">
    <property type="entry name" value="ASPERFURANONE POLYKETIDE SYNTHASE AFOG-RELATED"/>
    <property type="match status" value="1"/>
</dbReference>
<dbReference type="GO" id="GO:0006633">
    <property type="term" value="P:fatty acid biosynthetic process"/>
    <property type="evidence" value="ECO:0007669"/>
    <property type="project" value="InterPro"/>
</dbReference>
<dbReference type="InterPro" id="IPR014043">
    <property type="entry name" value="Acyl_transferase_dom"/>
</dbReference>
<dbReference type="InterPro" id="IPR020807">
    <property type="entry name" value="PKS_DH"/>
</dbReference>
<dbReference type="SUPFAM" id="SSF50129">
    <property type="entry name" value="GroES-like"/>
    <property type="match status" value="1"/>
</dbReference>
<dbReference type="Gene3D" id="3.40.47.10">
    <property type="match status" value="1"/>
</dbReference>
<comment type="caution">
    <text evidence="14">The sequence shown here is derived from an EMBL/GenBank/DDBJ whole genome shotgun (WGS) entry which is preliminary data.</text>
</comment>
<dbReference type="SUPFAM" id="SSF53335">
    <property type="entry name" value="S-adenosyl-L-methionine-dependent methyltransferases"/>
    <property type="match status" value="1"/>
</dbReference>
<evidence type="ECO:0000256" key="10">
    <source>
        <dbReference type="SAM" id="MobiDB-lite"/>
    </source>
</evidence>
<keyword evidence="5" id="KW-0521">NADP</keyword>
<dbReference type="InterPro" id="IPR042104">
    <property type="entry name" value="PKS_dehydratase_sf"/>
</dbReference>
<keyword evidence="15" id="KW-1185">Reference proteome</keyword>
<dbReference type="InterPro" id="IPR009081">
    <property type="entry name" value="PP-bd_ACP"/>
</dbReference>
<dbReference type="InterPro" id="IPR018201">
    <property type="entry name" value="Ketoacyl_synth_AS"/>
</dbReference>
<evidence type="ECO:0000256" key="2">
    <source>
        <dbReference type="ARBA" id="ARBA00022450"/>
    </source>
</evidence>
<dbReference type="EMBL" id="NRSZ01000167">
    <property type="protein sequence ID" value="PNY29025.1"/>
    <property type="molecule type" value="Genomic_DNA"/>
</dbReference>
<dbReference type="Gene3D" id="3.10.129.110">
    <property type="entry name" value="Polyketide synthase dehydratase"/>
    <property type="match status" value="1"/>
</dbReference>
<dbReference type="SUPFAM" id="SSF52151">
    <property type="entry name" value="FabD/lysophospholipase-like"/>
    <property type="match status" value="1"/>
</dbReference>
<dbReference type="InterPro" id="IPR014031">
    <property type="entry name" value="Ketoacyl_synth_C"/>
</dbReference>
<dbReference type="Pfam" id="PF00698">
    <property type="entry name" value="Acyl_transf_1"/>
    <property type="match status" value="1"/>
</dbReference>
<dbReference type="InterPro" id="IPR013149">
    <property type="entry name" value="ADH-like_C"/>
</dbReference>
<dbReference type="Gene3D" id="3.90.180.10">
    <property type="entry name" value="Medium-chain alcohol dehydrogenases, catalytic domain"/>
    <property type="match status" value="1"/>
</dbReference>
<dbReference type="InterPro" id="IPR013968">
    <property type="entry name" value="PKS_KR"/>
</dbReference>
<dbReference type="InterPro" id="IPR013217">
    <property type="entry name" value="Methyltransf_12"/>
</dbReference>
<dbReference type="SUPFAM" id="SSF47336">
    <property type="entry name" value="ACP-like"/>
    <property type="match status" value="1"/>
</dbReference>
<dbReference type="GO" id="GO:0031177">
    <property type="term" value="F:phosphopantetheine binding"/>
    <property type="evidence" value="ECO:0007669"/>
    <property type="project" value="InterPro"/>
</dbReference>
<dbReference type="InterPro" id="IPR036291">
    <property type="entry name" value="NAD(P)-bd_dom_sf"/>
</dbReference>
<dbReference type="InterPro" id="IPR050091">
    <property type="entry name" value="PKS_NRPS_Biosynth_Enz"/>
</dbReference>
<feature type="active site" description="Proton acceptor; for dehydratase activity" evidence="9">
    <location>
        <position position="964"/>
    </location>
</feature>
<keyword evidence="2" id="KW-0596">Phosphopantetheine</keyword>
<feature type="region of interest" description="N-terminal hotdog fold" evidence="9">
    <location>
        <begin position="932"/>
        <end position="1066"/>
    </location>
</feature>
<dbReference type="InterPro" id="IPR001227">
    <property type="entry name" value="Ac_transferase_dom_sf"/>
</dbReference>
<evidence type="ECO:0000256" key="6">
    <source>
        <dbReference type="ARBA" id="ARBA00023002"/>
    </source>
</evidence>
<evidence type="ECO:0000259" key="12">
    <source>
        <dbReference type="PROSITE" id="PS52004"/>
    </source>
</evidence>
<dbReference type="GO" id="GO:0004312">
    <property type="term" value="F:fatty acid synthase activity"/>
    <property type="evidence" value="ECO:0007669"/>
    <property type="project" value="TreeGrafter"/>
</dbReference>
<evidence type="ECO:0000256" key="4">
    <source>
        <dbReference type="ARBA" id="ARBA00022679"/>
    </source>
</evidence>
<dbReference type="Gene3D" id="3.40.366.10">
    <property type="entry name" value="Malonyl-Coenzyme A Acyl Carrier Protein, domain 2"/>
    <property type="match status" value="1"/>
</dbReference>
<dbReference type="InterPro" id="IPR049551">
    <property type="entry name" value="PKS_DH_C"/>
</dbReference>
<keyword evidence="8" id="KW-0012">Acyltransferase</keyword>
<dbReference type="SUPFAM" id="SSF51735">
    <property type="entry name" value="NAD(P)-binding Rossmann-fold domains"/>
    <property type="match status" value="2"/>
</dbReference>
<gene>
    <name evidence="14" type="ORF">TCAP_01055</name>
</gene>
<feature type="domain" description="Ketosynthase family 3 (KS3)" evidence="12">
    <location>
        <begin position="1"/>
        <end position="398"/>
    </location>
</feature>
<feature type="domain" description="Carrier" evidence="11">
    <location>
        <begin position="2473"/>
        <end position="2550"/>
    </location>
</feature>
<dbReference type="InterPro" id="IPR016036">
    <property type="entry name" value="Malonyl_transacylase_ACP-bd"/>
</dbReference>
<dbReference type="Pfam" id="PF00550">
    <property type="entry name" value="PP-binding"/>
    <property type="match status" value="1"/>
</dbReference>
<dbReference type="PROSITE" id="PS00012">
    <property type="entry name" value="PHOSPHOPANTETHEINE"/>
    <property type="match status" value="1"/>
</dbReference>
<feature type="active site" description="Proton donor; for dehydratase activity" evidence="9">
    <location>
        <position position="1159"/>
    </location>
</feature>
<dbReference type="PROSITE" id="PS00606">
    <property type="entry name" value="KS3_1"/>
    <property type="match status" value="1"/>
</dbReference>
<evidence type="ECO:0000256" key="7">
    <source>
        <dbReference type="ARBA" id="ARBA00023268"/>
    </source>
</evidence>
<evidence type="ECO:0000259" key="13">
    <source>
        <dbReference type="PROSITE" id="PS52019"/>
    </source>
</evidence>
<dbReference type="InterPro" id="IPR016035">
    <property type="entry name" value="Acyl_Trfase/lysoPLipase"/>
</dbReference>
<evidence type="ECO:0000313" key="15">
    <source>
        <dbReference type="Proteomes" id="UP000236621"/>
    </source>
</evidence>
<dbReference type="GO" id="GO:0004315">
    <property type="term" value="F:3-oxoacyl-[acyl-carrier-protein] synthase activity"/>
    <property type="evidence" value="ECO:0007669"/>
    <property type="project" value="InterPro"/>
</dbReference>
<evidence type="ECO:0000313" key="14">
    <source>
        <dbReference type="EMBL" id="PNY29025.1"/>
    </source>
</evidence>
<dbReference type="Pfam" id="PF08242">
    <property type="entry name" value="Methyltransf_12"/>
    <property type="match status" value="1"/>
</dbReference>
<dbReference type="SUPFAM" id="SSF55048">
    <property type="entry name" value="Probable ACP-binding domain of malonyl-CoA ACP transacylase"/>
    <property type="match status" value="1"/>
</dbReference>
<dbReference type="Pfam" id="PF02801">
    <property type="entry name" value="Ketoacyl-synt_C"/>
    <property type="match status" value="1"/>
</dbReference>
<dbReference type="InterPro" id="IPR016039">
    <property type="entry name" value="Thiolase-like"/>
</dbReference>
<feature type="domain" description="PKS/mFAS DH" evidence="13">
    <location>
        <begin position="932"/>
        <end position="1248"/>
    </location>
</feature>
<keyword evidence="3" id="KW-0597">Phosphoprotein</keyword>
<dbReference type="CDD" id="cd02440">
    <property type="entry name" value="AdoMet_MTases"/>
    <property type="match status" value="1"/>
</dbReference>
<dbReference type="Pfam" id="PF14765">
    <property type="entry name" value="PS-DH"/>
    <property type="match status" value="1"/>
</dbReference>
<evidence type="ECO:0000256" key="9">
    <source>
        <dbReference type="PROSITE-ProRule" id="PRU01363"/>
    </source>
</evidence>
<dbReference type="GO" id="GO:0030639">
    <property type="term" value="P:polyketide biosynthetic process"/>
    <property type="evidence" value="ECO:0007669"/>
    <property type="project" value="UniProtKB-ARBA"/>
</dbReference>
<dbReference type="Gene3D" id="1.10.1200.10">
    <property type="entry name" value="ACP-like"/>
    <property type="match status" value="1"/>
</dbReference>
<dbReference type="OrthoDB" id="329835at2759"/>
<protein>
    <submittedName>
        <fullName evidence="14">Polyketide synthase</fullName>
    </submittedName>
</protein>
<dbReference type="Pfam" id="PF08659">
    <property type="entry name" value="KR"/>
    <property type="match status" value="1"/>
</dbReference>
<organism evidence="14 15">
    <name type="scientific">Tolypocladium capitatum</name>
    <dbReference type="NCBI Taxonomy" id="45235"/>
    <lineage>
        <taxon>Eukaryota</taxon>
        <taxon>Fungi</taxon>
        <taxon>Dikarya</taxon>
        <taxon>Ascomycota</taxon>
        <taxon>Pezizomycotina</taxon>
        <taxon>Sordariomycetes</taxon>
        <taxon>Hypocreomycetidae</taxon>
        <taxon>Hypocreales</taxon>
        <taxon>Ophiocordycipitaceae</taxon>
        <taxon>Tolypocladium</taxon>
    </lineage>
</organism>
<accession>A0A2K3QNC0</accession>
<feature type="region of interest" description="C-terminal hotdog fold" evidence="9">
    <location>
        <begin position="1087"/>
        <end position="1248"/>
    </location>
</feature>
<dbReference type="SMART" id="SM00822">
    <property type="entry name" value="PKS_KR"/>
    <property type="match status" value="1"/>
</dbReference>
<dbReference type="SUPFAM" id="SSF53901">
    <property type="entry name" value="Thiolase-like"/>
    <property type="match status" value="1"/>
</dbReference>
<dbReference type="SMART" id="SM00823">
    <property type="entry name" value="PKS_PP"/>
    <property type="match status" value="1"/>
</dbReference>
<dbReference type="InterPro" id="IPR029063">
    <property type="entry name" value="SAM-dependent_MTases_sf"/>
</dbReference>
<dbReference type="Gene3D" id="3.40.50.720">
    <property type="entry name" value="NAD(P)-binding Rossmann-like Domain"/>
    <property type="match status" value="2"/>
</dbReference>
<dbReference type="SMART" id="SM00826">
    <property type="entry name" value="PKS_DH"/>
    <property type="match status" value="1"/>
</dbReference>
<dbReference type="SMART" id="SM00829">
    <property type="entry name" value="PKS_ER"/>
    <property type="match status" value="1"/>
</dbReference>
<keyword evidence="4" id="KW-0808">Transferase</keyword>
<evidence type="ECO:0000256" key="1">
    <source>
        <dbReference type="ARBA" id="ARBA00005179"/>
    </source>
</evidence>
<dbReference type="InterPro" id="IPR011032">
    <property type="entry name" value="GroES-like_sf"/>
</dbReference>
<dbReference type="InterPro" id="IPR056501">
    <property type="entry name" value="NAD-bd_HRPKS_sdrA"/>
</dbReference>
<keyword evidence="7" id="KW-0511">Multifunctional enzyme</keyword>
<dbReference type="InterPro" id="IPR049552">
    <property type="entry name" value="PKS_DH_N"/>
</dbReference>
<reference evidence="14 15" key="1">
    <citation type="submission" date="2017-08" db="EMBL/GenBank/DDBJ databases">
        <title>Harnessing the power of phylogenomics to disentangle the directionality and signatures of interkingdom host jumping in the parasitic fungal genus Tolypocladium.</title>
        <authorList>
            <person name="Quandt C.A."/>
            <person name="Patterson W."/>
            <person name="Spatafora J.W."/>
        </authorList>
    </citation>
    <scope>NUCLEOTIDE SEQUENCE [LARGE SCALE GENOMIC DNA]</scope>
    <source>
        <strain evidence="14 15">CBS 113982</strain>
    </source>
</reference>
<dbReference type="InterPro" id="IPR014030">
    <property type="entry name" value="Ketoacyl_synth_N"/>
</dbReference>
<evidence type="ECO:0000256" key="3">
    <source>
        <dbReference type="ARBA" id="ARBA00022553"/>
    </source>
</evidence>
<dbReference type="PROSITE" id="PS50075">
    <property type="entry name" value="CARRIER"/>
    <property type="match status" value="1"/>
</dbReference>
<evidence type="ECO:0000256" key="8">
    <source>
        <dbReference type="ARBA" id="ARBA00023315"/>
    </source>
</evidence>
<dbReference type="PROSITE" id="PS52004">
    <property type="entry name" value="KS3_2"/>
    <property type="match status" value="1"/>
</dbReference>
<dbReference type="InterPro" id="IPR020841">
    <property type="entry name" value="PKS_Beta-ketoAc_synthase_dom"/>
</dbReference>
<dbReference type="InterPro" id="IPR057326">
    <property type="entry name" value="KR_dom"/>
</dbReference>
<dbReference type="PANTHER" id="PTHR43775">
    <property type="entry name" value="FATTY ACID SYNTHASE"/>
    <property type="match status" value="1"/>
</dbReference>
<dbReference type="InterPro" id="IPR006162">
    <property type="entry name" value="Ppantetheine_attach_site"/>
</dbReference>